<dbReference type="GO" id="GO:0044780">
    <property type="term" value="P:bacterial-type flagellum assembly"/>
    <property type="evidence" value="ECO:0007669"/>
    <property type="project" value="UniProtKB-UniRule"/>
</dbReference>
<feature type="transmembrane region" description="Helical" evidence="10">
    <location>
        <begin position="210"/>
        <end position="236"/>
    </location>
</feature>
<evidence type="ECO:0000313" key="12">
    <source>
        <dbReference type="EMBL" id="MCO5960184.1"/>
    </source>
</evidence>
<keyword evidence="4 10" id="KW-1003">Cell membrane</keyword>
<dbReference type="InterPro" id="IPR006303">
    <property type="entry name" value="FliR"/>
</dbReference>
<dbReference type="GO" id="GO:0005886">
    <property type="term" value="C:plasma membrane"/>
    <property type="evidence" value="ECO:0007669"/>
    <property type="project" value="UniProtKB-SubCell"/>
</dbReference>
<evidence type="ECO:0000313" key="14">
    <source>
        <dbReference type="Proteomes" id="UP001155380"/>
    </source>
</evidence>
<evidence type="ECO:0000256" key="3">
    <source>
        <dbReference type="ARBA" id="ARBA00021717"/>
    </source>
</evidence>
<dbReference type="EMBL" id="JAMQAY010000019">
    <property type="protein sequence ID" value="MCM2404319.1"/>
    <property type="molecule type" value="Genomic_DNA"/>
</dbReference>
<evidence type="ECO:0000256" key="5">
    <source>
        <dbReference type="ARBA" id="ARBA00022692"/>
    </source>
</evidence>
<dbReference type="GO" id="GO:0006605">
    <property type="term" value="P:protein targeting"/>
    <property type="evidence" value="ECO:0007669"/>
    <property type="project" value="UniProtKB-UniRule"/>
</dbReference>
<feature type="transmembrane region" description="Helical" evidence="10">
    <location>
        <begin position="67"/>
        <end position="90"/>
    </location>
</feature>
<evidence type="ECO:0000256" key="8">
    <source>
        <dbReference type="ARBA" id="ARBA00023143"/>
    </source>
</evidence>
<evidence type="ECO:0000313" key="13">
    <source>
        <dbReference type="Proteomes" id="UP001155079"/>
    </source>
</evidence>
<reference evidence="12 13" key="1">
    <citation type="submission" date="2022-06" db="EMBL/GenBank/DDBJ databases">
        <authorList>
            <person name="Sun Q."/>
        </authorList>
    </citation>
    <scope>NUCLEOTIDE SEQUENCE</scope>
    <source>
        <strain evidence="12">S101</strain>
        <strain evidence="11 13">S153</strain>
    </source>
</reference>
<evidence type="ECO:0000256" key="6">
    <source>
        <dbReference type="ARBA" id="ARBA00022989"/>
    </source>
</evidence>
<keyword evidence="13" id="KW-1185">Reference proteome</keyword>
<accession>A0AAJ1FAA7</accession>
<dbReference type="InterPro" id="IPR002010">
    <property type="entry name" value="T3SS_IM_R"/>
</dbReference>
<keyword evidence="8 10" id="KW-0975">Bacterial flagellum</keyword>
<dbReference type="GO" id="GO:0009425">
    <property type="term" value="C:bacterial-type flagellum basal body"/>
    <property type="evidence" value="ECO:0007669"/>
    <property type="project" value="UniProtKB-SubCell"/>
</dbReference>
<keyword evidence="12" id="KW-0969">Cilium</keyword>
<dbReference type="PANTHER" id="PTHR30065">
    <property type="entry name" value="FLAGELLAR BIOSYNTHETIC PROTEIN FLIR"/>
    <property type="match status" value="1"/>
</dbReference>
<evidence type="ECO:0000256" key="1">
    <source>
        <dbReference type="ARBA" id="ARBA00002578"/>
    </source>
</evidence>
<dbReference type="PRINTS" id="PR00953">
    <property type="entry name" value="TYPE3IMRPROT"/>
</dbReference>
<keyword evidence="7 10" id="KW-0472">Membrane</keyword>
<dbReference type="EMBL" id="JAMXLX010000018">
    <property type="protein sequence ID" value="MCO5960184.1"/>
    <property type="molecule type" value="Genomic_DNA"/>
</dbReference>
<keyword evidence="12" id="KW-0966">Cell projection</keyword>
<comment type="similarity">
    <text evidence="2 10">Belongs to the FliR/MopE/SpaR family.</text>
</comment>
<evidence type="ECO:0000256" key="9">
    <source>
        <dbReference type="NCBIfam" id="TIGR01400"/>
    </source>
</evidence>
<feature type="transmembrane region" description="Helical" evidence="10">
    <location>
        <begin position="6"/>
        <end position="26"/>
    </location>
</feature>
<comment type="function">
    <text evidence="1 10">Role in flagellar biosynthesis.</text>
</comment>
<keyword evidence="6 10" id="KW-1133">Transmembrane helix</keyword>
<dbReference type="Proteomes" id="UP001155380">
    <property type="component" value="Unassembled WGS sequence"/>
</dbReference>
<evidence type="ECO:0000256" key="2">
    <source>
        <dbReference type="ARBA" id="ARBA00009772"/>
    </source>
</evidence>
<keyword evidence="5 10" id="KW-0812">Transmembrane</keyword>
<protein>
    <recommendedName>
        <fullName evidence="3 9">Flagellar biosynthetic protein FliR</fullName>
    </recommendedName>
</protein>
<dbReference type="AlphaFoldDB" id="A0AAJ1FAA7"/>
<evidence type="ECO:0000313" key="11">
    <source>
        <dbReference type="EMBL" id="MCM2404319.1"/>
    </source>
</evidence>
<dbReference type="RefSeq" id="WP_250913810.1">
    <property type="nucleotide sequence ID" value="NZ_JAMQAY010000019.1"/>
</dbReference>
<evidence type="ECO:0000256" key="4">
    <source>
        <dbReference type="ARBA" id="ARBA00022475"/>
    </source>
</evidence>
<dbReference type="NCBIfam" id="TIGR01400">
    <property type="entry name" value="fliR"/>
    <property type="match status" value="1"/>
</dbReference>
<gene>
    <name evidence="12" type="primary">fliR</name>
    <name evidence="11" type="ORF">NBH20_24385</name>
    <name evidence="12" type="ORF">NBH21_25830</name>
</gene>
<comment type="subcellular location">
    <subcellularLocation>
        <location evidence="10">Cell membrane</location>
        <topology evidence="10">Multi-pass membrane protein</topology>
    </subcellularLocation>
    <subcellularLocation>
        <location evidence="10">Bacterial flagellum basal body</location>
    </subcellularLocation>
</comment>
<feature type="transmembrane region" description="Helical" evidence="10">
    <location>
        <begin position="38"/>
        <end position="55"/>
    </location>
</feature>
<evidence type="ECO:0000256" key="10">
    <source>
        <dbReference type="RuleBase" id="RU362071"/>
    </source>
</evidence>
<dbReference type="Pfam" id="PF01311">
    <property type="entry name" value="Bac_export_1"/>
    <property type="match status" value="1"/>
</dbReference>
<name>A0AAJ1FAA7_9HYPH</name>
<comment type="caution">
    <text evidence="12">The sequence shown here is derived from an EMBL/GenBank/DDBJ whole genome shotgun (WGS) entry which is preliminary data.</text>
</comment>
<feature type="transmembrane region" description="Helical" evidence="10">
    <location>
        <begin position="185"/>
        <end position="204"/>
    </location>
</feature>
<dbReference type="PANTHER" id="PTHR30065:SF1">
    <property type="entry name" value="SURFACE PRESENTATION OF ANTIGENS PROTEIN SPAR"/>
    <property type="match status" value="1"/>
</dbReference>
<organism evidence="12 14">
    <name type="scientific">Ciceribacter sichuanensis</name>
    <dbReference type="NCBI Taxonomy" id="2949647"/>
    <lineage>
        <taxon>Bacteria</taxon>
        <taxon>Pseudomonadati</taxon>
        <taxon>Pseudomonadota</taxon>
        <taxon>Alphaproteobacteria</taxon>
        <taxon>Hyphomicrobiales</taxon>
        <taxon>Rhizobiaceae</taxon>
        <taxon>Ciceribacter</taxon>
    </lineage>
</organism>
<dbReference type="Proteomes" id="UP001155079">
    <property type="component" value="Unassembled WGS sequence"/>
</dbReference>
<keyword evidence="12" id="KW-0282">Flagellum</keyword>
<evidence type="ECO:0000256" key="7">
    <source>
        <dbReference type="ARBA" id="ARBA00023136"/>
    </source>
</evidence>
<sequence length="250" mass="27448">MISDPQGTVLALFLAFCRIGGCMMTMPTFSSARMPMQIRLFLSLSMSIALLPLFWDTLYPRATGDTVVYVTLIFSETLTGVMFGLIAHLYTMGMQFAGTVIGMSIAFNAQPTSDPLEDTPENQLTTIMTFGALLVLFATDFHHIIIKALADSYEALPIGRLIDPQQMLISLTDTMSATLMVMLRLASPFLLFGLLFNVVIGLINKLAPQIPLYFISTPYALFGGLLLLYFGIAALLDQFAQAFAPIFNNL</sequence>
<proteinExistence type="inferred from homology"/>